<comment type="caution">
    <text evidence="4">The sequence shown here is derived from an EMBL/GenBank/DDBJ whole genome shotgun (WGS) entry which is preliminary data.</text>
</comment>
<keyword evidence="2" id="KW-0131">Cell cycle</keyword>
<feature type="region of interest" description="Disordered" evidence="3">
    <location>
        <begin position="652"/>
        <end position="714"/>
    </location>
</feature>
<dbReference type="Pfam" id="PF04499">
    <property type="entry name" value="SAPS"/>
    <property type="match status" value="1"/>
</dbReference>
<feature type="compositionally biased region" description="Low complexity" evidence="3">
    <location>
        <begin position="704"/>
        <end position="713"/>
    </location>
</feature>
<dbReference type="Proteomes" id="UP001168821">
    <property type="component" value="Unassembled WGS sequence"/>
</dbReference>
<reference evidence="4" key="1">
    <citation type="journal article" date="2023" name="G3 (Bethesda)">
        <title>Whole genome assemblies of Zophobas morio and Tenebrio molitor.</title>
        <authorList>
            <person name="Kaur S."/>
            <person name="Stinson S.A."/>
            <person name="diCenzo G.C."/>
        </authorList>
    </citation>
    <scope>NUCLEOTIDE SEQUENCE</scope>
    <source>
        <strain evidence="4">QUZm001</strain>
    </source>
</reference>
<dbReference type="PANTHER" id="PTHR12634">
    <property type="entry name" value="SIT4 YEAST -ASSOCIATING PROTEIN-RELATED"/>
    <property type="match status" value="1"/>
</dbReference>
<evidence type="ECO:0000313" key="4">
    <source>
        <dbReference type="EMBL" id="KAJ3660683.1"/>
    </source>
</evidence>
<evidence type="ECO:0000313" key="5">
    <source>
        <dbReference type="Proteomes" id="UP001168821"/>
    </source>
</evidence>
<keyword evidence="5" id="KW-1185">Reference proteome</keyword>
<dbReference type="InterPro" id="IPR007587">
    <property type="entry name" value="SAPS"/>
</dbReference>
<dbReference type="GO" id="GO:0005634">
    <property type="term" value="C:nucleus"/>
    <property type="evidence" value="ECO:0007669"/>
    <property type="project" value="TreeGrafter"/>
</dbReference>
<protein>
    <recommendedName>
        <fullName evidence="6">Serine/threonine-protein phosphatase 6 regulatory subunit 3</fullName>
    </recommendedName>
</protein>
<sequence length="838" mass="94102">MLPHIYSVYHLLSEFTMFWLYNKNASYLDALLCKEDVTLCEIMDTEDIINQCKVQSRALIDFLVKPEMMEELVSLVTREPSIELEERIRFKYPNIACELLTCDVPAINERLASDEVLLDKLYSFLECEPPLNPLLASYFSRIMGALIAKKTEQNWLSYQFTCLQVLDFLKAKDTFISLLLKHLGTSAIMDLMLKLMTQVESLEMRQNILNWLDSQRIMQSLVGLLNPKVDKERHYNVAQLLCDFIRVARDTQKNSTERVDPDPLLNTLESSETVSLLLDNIFEGEKTESAIVGGIQVLLALLDINQLSIPKLNNSQTTYNSDIGEETIINVEQRERVIQSTTETILGHLKDFHDLLLNPPKKTPISTTVGTLQTPVGNTRLQVTKLFAAAIASNNGRLLQEVVSLGTCTVLLDLFFKYPWNNFLHTQVENCLISALKTHTSDESDENSNALSRHLLVNCNVIERILKAWKDNDEQQKESNGVRQGYMGHLISIINKIVELCSDTSLGKYLLDNLPEVAKSLDEFKESTLKDTNAIQDTLLGGAYPNSSNEENDDYSDITFPQDQMYSSYQVQHLTSHCIDGYSGFNDDAFNDGDDTLQTIDHRTDMIFSLTDGDVAQQRELFKQVCAQNINTLDDADDQIFEDRDHTFQTVIEKEDQNETVYSSDSDDDSPSGVPMEVDPWMSPKAPERGVPPIGTVDPWGPASNSQSNPNSNVGDWADFADFTSVKFDANFDSAFDKTPAKPDISCTVENDLKVESIENDPKEEAKASSKDSKVSIEKVAQVPNKDAEKDAGDLCESKDNSQNVTQPVTEPSITPSLVEGDSCSLKSPETSQEKKDV</sequence>
<proteinExistence type="inferred from homology"/>
<comment type="similarity">
    <text evidence="1">Belongs to the SAPS family.</text>
</comment>
<dbReference type="PANTHER" id="PTHR12634:SF8">
    <property type="entry name" value="FIERY MOUNTAIN, ISOFORM D"/>
    <property type="match status" value="1"/>
</dbReference>
<dbReference type="GO" id="GO:0019903">
    <property type="term" value="F:protein phosphatase binding"/>
    <property type="evidence" value="ECO:0007669"/>
    <property type="project" value="InterPro"/>
</dbReference>
<accession>A0AA38MM12</accession>
<gene>
    <name evidence="4" type="ORF">Zmor_005121</name>
</gene>
<feature type="compositionally biased region" description="Polar residues" evidence="3">
    <location>
        <begin position="801"/>
        <end position="816"/>
    </location>
</feature>
<feature type="region of interest" description="Disordered" evidence="3">
    <location>
        <begin position="756"/>
        <end position="838"/>
    </location>
</feature>
<dbReference type="GO" id="GO:0005829">
    <property type="term" value="C:cytosol"/>
    <property type="evidence" value="ECO:0007669"/>
    <property type="project" value="TreeGrafter"/>
</dbReference>
<dbReference type="EMBL" id="JALNTZ010000002">
    <property type="protein sequence ID" value="KAJ3660683.1"/>
    <property type="molecule type" value="Genomic_DNA"/>
</dbReference>
<dbReference type="GO" id="GO:0019888">
    <property type="term" value="F:protein phosphatase regulator activity"/>
    <property type="evidence" value="ECO:0007669"/>
    <property type="project" value="TreeGrafter"/>
</dbReference>
<evidence type="ECO:0000256" key="1">
    <source>
        <dbReference type="ARBA" id="ARBA00006180"/>
    </source>
</evidence>
<feature type="compositionally biased region" description="Basic and acidic residues" evidence="3">
    <location>
        <begin position="786"/>
        <end position="800"/>
    </location>
</feature>
<name>A0AA38MM12_9CUCU</name>
<evidence type="ECO:0008006" key="6">
    <source>
        <dbReference type="Google" id="ProtNLM"/>
    </source>
</evidence>
<organism evidence="4 5">
    <name type="scientific">Zophobas morio</name>
    <dbReference type="NCBI Taxonomy" id="2755281"/>
    <lineage>
        <taxon>Eukaryota</taxon>
        <taxon>Metazoa</taxon>
        <taxon>Ecdysozoa</taxon>
        <taxon>Arthropoda</taxon>
        <taxon>Hexapoda</taxon>
        <taxon>Insecta</taxon>
        <taxon>Pterygota</taxon>
        <taxon>Neoptera</taxon>
        <taxon>Endopterygota</taxon>
        <taxon>Coleoptera</taxon>
        <taxon>Polyphaga</taxon>
        <taxon>Cucujiformia</taxon>
        <taxon>Tenebrionidae</taxon>
        <taxon>Zophobas</taxon>
    </lineage>
</organism>
<evidence type="ECO:0000256" key="2">
    <source>
        <dbReference type="ARBA" id="ARBA00023306"/>
    </source>
</evidence>
<feature type="compositionally biased region" description="Basic and acidic residues" evidence="3">
    <location>
        <begin position="756"/>
        <end position="777"/>
    </location>
</feature>
<dbReference type="AlphaFoldDB" id="A0AA38MM12"/>
<evidence type="ECO:0000256" key="3">
    <source>
        <dbReference type="SAM" id="MobiDB-lite"/>
    </source>
</evidence>